<dbReference type="Gene3D" id="3.40.50.620">
    <property type="entry name" value="HUPs"/>
    <property type="match status" value="1"/>
</dbReference>
<protein>
    <submittedName>
        <fullName evidence="4">Uncharacterized protein LOC116212528 isoform X1</fullName>
    </submittedName>
</protein>
<dbReference type="EMBL" id="MTKT01005034">
    <property type="protein sequence ID" value="OWM68235.1"/>
    <property type="molecule type" value="Genomic_DNA"/>
</dbReference>
<dbReference type="OrthoDB" id="539659at2759"/>
<dbReference type="InterPro" id="IPR014729">
    <property type="entry name" value="Rossmann-like_a/b/a_fold"/>
</dbReference>
<dbReference type="PANTHER" id="PTHR36081">
    <property type="entry name" value="CELL WALL INTEGRITY/STRESS RESPONSE COMPONENT"/>
    <property type="match status" value="1"/>
</dbReference>
<dbReference type="AlphaFoldDB" id="A0A218W642"/>
<accession>A0A218W642</accession>
<proteinExistence type="predicted"/>
<evidence type="ECO:0000313" key="1">
    <source>
        <dbReference type="EMBL" id="OWM68235.1"/>
    </source>
</evidence>
<sequence>MAFAHSLLVVPVETSPSFLHSRNPFSSQSYPSPSPFGSPFHLSFPCCSSSSSSSSSSFPWVKPLSPLPRRGSSRIGPQAKATPQESEVNLAAEAFSNFKHLLLPITDQNPYLSEGTRQAVATTAALAKKYGADITVVVIDERQKESLPEHENQLSSVRWHLSEGGFQDYKLLERLGEGKKPTAIIGEVADDLNLDLVVLSMEAIHSKHVDANLLAEFIPCPVILLPL</sequence>
<dbReference type="Proteomes" id="UP000515151">
    <property type="component" value="Chromosome 6"/>
</dbReference>
<reference evidence="2" key="1">
    <citation type="journal article" date="2017" name="Plant J.">
        <title>The pomegranate (Punica granatum L.) genome and the genomics of punicalagin biosynthesis.</title>
        <authorList>
            <person name="Qin G."/>
            <person name="Xu C."/>
            <person name="Ming R."/>
            <person name="Tang H."/>
            <person name="Guyot R."/>
            <person name="Kramer E.M."/>
            <person name="Hu Y."/>
            <person name="Yi X."/>
            <person name="Qi Y."/>
            <person name="Xu X."/>
            <person name="Gao Z."/>
            <person name="Pan H."/>
            <person name="Jian J."/>
            <person name="Tian Y."/>
            <person name="Yue Z."/>
            <person name="Xu Y."/>
        </authorList>
    </citation>
    <scope>NUCLEOTIDE SEQUENCE [LARGE SCALE GENOMIC DNA]</scope>
    <source>
        <strain evidence="2">cv. Dabenzi</strain>
    </source>
</reference>
<name>A0A218W642_PUNGR</name>
<dbReference type="RefSeq" id="XP_031403047.1">
    <property type="nucleotide sequence ID" value="XM_031547187.1"/>
</dbReference>
<dbReference type="PANTHER" id="PTHR36081:SF1">
    <property type="entry name" value="CELL WALL INTEGRITY_STRESS RESPONSE COMPONENT"/>
    <property type="match status" value="1"/>
</dbReference>
<reference evidence="4" key="4">
    <citation type="submission" date="2025-04" db="UniProtKB">
        <authorList>
            <consortium name="RefSeq"/>
        </authorList>
    </citation>
    <scope>IDENTIFICATION</scope>
    <source>
        <tissue evidence="4">Leaf</tissue>
    </source>
</reference>
<reference evidence="3" key="3">
    <citation type="journal article" date="2020" name="Plant Biotechnol. J.">
        <title>The pomegranate (Punica granatum L.) draft genome dissects genetic divergence between soft- and hard-seeded cultivars.</title>
        <authorList>
            <person name="Luo X."/>
            <person name="Li H."/>
            <person name="Wu Z."/>
            <person name="Yao W."/>
            <person name="Zhao P."/>
            <person name="Cao D."/>
            <person name="Yu H."/>
            <person name="Li K."/>
            <person name="Poudel K."/>
            <person name="Zhao D."/>
            <person name="Zhang F."/>
            <person name="Xia X."/>
            <person name="Chen L."/>
            <person name="Wang Q."/>
            <person name="Jing D."/>
            <person name="Cao S."/>
        </authorList>
    </citation>
    <scope>NUCLEOTIDE SEQUENCE [LARGE SCALE GENOMIC DNA]</scope>
</reference>
<evidence type="ECO:0000313" key="4">
    <source>
        <dbReference type="RefSeq" id="XP_031403047.1"/>
    </source>
</evidence>
<dbReference type="GeneID" id="116212528"/>
<evidence type="ECO:0000313" key="2">
    <source>
        <dbReference type="Proteomes" id="UP000197138"/>
    </source>
</evidence>
<dbReference type="Proteomes" id="UP000197138">
    <property type="component" value="Unassembled WGS sequence"/>
</dbReference>
<reference evidence="1" key="2">
    <citation type="submission" date="2017-06" db="EMBL/GenBank/DDBJ databases">
        <title>The pomegranate genome and the genomics of punicalagin biosynthesis.</title>
        <authorList>
            <person name="Xu C."/>
        </authorList>
    </citation>
    <scope>NUCLEOTIDE SEQUENCE [LARGE SCALE GENOMIC DNA]</scope>
    <source>
        <tissue evidence="1">Fresh leaf</tissue>
    </source>
</reference>
<evidence type="ECO:0000313" key="3">
    <source>
        <dbReference type="Proteomes" id="UP000515151"/>
    </source>
</evidence>
<gene>
    <name evidence="4" type="primary">LOC116212528</name>
    <name evidence="1" type="ORF">CDL15_Pgr004717</name>
</gene>
<organism evidence="1 2">
    <name type="scientific">Punica granatum</name>
    <name type="common">Pomegranate</name>
    <dbReference type="NCBI Taxonomy" id="22663"/>
    <lineage>
        <taxon>Eukaryota</taxon>
        <taxon>Viridiplantae</taxon>
        <taxon>Streptophyta</taxon>
        <taxon>Embryophyta</taxon>
        <taxon>Tracheophyta</taxon>
        <taxon>Spermatophyta</taxon>
        <taxon>Magnoliopsida</taxon>
        <taxon>eudicotyledons</taxon>
        <taxon>Gunneridae</taxon>
        <taxon>Pentapetalae</taxon>
        <taxon>rosids</taxon>
        <taxon>malvids</taxon>
        <taxon>Myrtales</taxon>
        <taxon>Lythraceae</taxon>
        <taxon>Punica</taxon>
    </lineage>
</organism>
<dbReference type="SUPFAM" id="SSF52402">
    <property type="entry name" value="Adenine nucleotide alpha hydrolases-like"/>
    <property type="match status" value="1"/>
</dbReference>
<keyword evidence="3" id="KW-1185">Reference proteome</keyword>